<dbReference type="EMBL" id="BONY01000045">
    <property type="protein sequence ID" value="GIH08171.1"/>
    <property type="molecule type" value="Genomic_DNA"/>
</dbReference>
<reference evidence="4" key="1">
    <citation type="submission" date="2021-01" db="EMBL/GenBank/DDBJ databases">
        <title>Whole genome shotgun sequence of Rhizocola hellebori NBRC 109834.</title>
        <authorList>
            <person name="Komaki H."/>
            <person name="Tamura T."/>
        </authorList>
    </citation>
    <scope>NUCLEOTIDE SEQUENCE</scope>
    <source>
        <strain evidence="4">NBRC 109834</strain>
    </source>
</reference>
<name>A0A8J3VJL5_9ACTN</name>
<dbReference type="InterPro" id="IPR050559">
    <property type="entry name" value="P-Pant_transferase_sf"/>
</dbReference>
<protein>
    <submittedName>
        <fullName evidence="4">4'-phosphopantetheinyl transferase</fullName>
    </submittedName>
</protein>
<comment type="similarity">
    <text evidence="1">Belongs to the P-Pant transferase superfamily. Gsp/Sfp/HetI/AcpT family.</text>
</comment>
<dbReference type="GO" id="GO:0008897">
    <property type="term" value="F:holo-[acyl-carrier-protein] synthase activity"/>
    <property type="evidence" value="ECO:0007669"/>
    <property type="project" value="InterPro"/>
</dbReference>
<dbReference type="RefSeq" id="WP_203911927.1">
    <property type="nucleotide sequence ID" value="NZ_BONY01000045.1"/>
</dbReference>
<dbReference type="GO" id="GO:0019878">
    <property type="term" value="P:lysine biosynthetic process via aminoadipic acid"/>
    <property type="evidence" value="ECO:0007669"/>
    <property type="project" value="TreeGrafter"/>
</dbReference>
<dbReference type="PANTHER" id="PTHR12215:SF10">
    <property type="entry name" value="L-AMINOADIPATE-SEMIALDEHYDE DEHYDROGENASE-PHOSPHOPANTETHEINYL TRANSFERASE"/>
    <property type="match status" value="1"/>
</dbReference>
<evidence type="ECO:0000256" key="1">
    <source>
        <dbReference type="ARBA" id="ARBA00010990"/>
    </source>
</evidence>
<proteinExistence type="inferred from homology"/>
<dbReference type="InterPro" id="IPR008278">
    <property type="entry name" value="4-PPantetheinyl_Trfase_dom"/>
</dbReference>
<dbReference type="Gene3D" id="3.90.470.20">
    <property type="entry name" value="4'-phosphopantetheinyl transferase domain"/>
    <property type="match status" value="2"/>
</dbReference>
<dbReference type="GO" id="GO:0005829">
    <property type="term" value="C:cytosol"/>
    <property type="evidence" value="ECO:0007669"/>
    <property type="project" value="TreeGrafter"/>
</dbReference>
<evidence type="ECO:0000256" key="2">
    <source>
        <dbReference type="ARBA" id="ARBA00022679"/>
    </source>
</evidence>
<dbReference type="PANTHER" id="PTHR12215">
    <property type="entry name" value="PHOSPHOPANTETHEINE TRANSFERASE"/>
    <property type="match status" value="1"/>
</dbReference>
<evidence type="ECO:0000313" key="4">
    <source>
        <dbReference type="EMBL" id="GIH08171.1"/>
    </source>
</evidence>
<dbReference type="GO" id="GO:0000287">
    <property type="term" value="F:magnesium ion binding"/>
    <property type="evidence" value="ECO:0007669"/>
    <property type="project" value="InterPro"/>
</dbReference>
<dbReference type="AlphaFoldDB" id="A0A8J3VJL5"/>
<organism evidence="4 5">
    <name type="scientific">Rhizocola hellebori</name>
    <dbReference type="NCBI Taxonomy" id="1392758"/>
    <lineage>
        <taxon>Bacteria</taxon>
        <taxon>Bacillati</taxon>
        <taxon>Actinomycetota</taxon>
        <taxon>Actinomycetes</taxon>
        <taxon>Micromonosporales</taxon>
        <taxon>Micromonosporaceae</taxon>
        <taxon>Rhizocola</taxon>
    </lineage>
</organism>
<evidence type="ECO:0000313" key="5">
    <source>
        <dbReference type="Proteomes" id="UP000612899"/>
    </source>
</evidence>
<evidence type="ECO:0000259" key="3">
    <source>
        <dbReference type="Pfam" id="PF01648"/>
    </source>
</evidence>
<accession>A0A8J3VJL5</accession>
<gene>
    <name evidence="4" type="ORF">Rhe02_62380</name>
</gene>
<feature type="domain" description="4'-phosphopantetheinyl transferase" evidence="3">
    <location>
        <begin position="114"/>
        <end position="178"/>
    </location>
</feature>
<dbReference type="Proteomes" id="UP000612899">
    <property type="component" value="Unassembled WGS sequence"/>
</dbReference>
<sequence>MLLENELHVWQGVAPRETTYADWAMLSKEEHARWLRMSPVTAARFAASHAAARKILGGYLHAPPITLRMGRATCPSCGRAASGRPVVHTAGAPLWFSLSHSGQDWLLAIGRHLLGVDIEVARPVDIEALESLALSEPERKVLADHDKADRHSLFYRSWTRKEAVFKATGLRCLSTLDVRPEQDEVVVESLSRSGPKQWLVRSLAVGSGRYAAVAGPAHSDTTVVLKQWPTVAKAAGKPREDL</sequence>
<dbReference type="Pfam" id="PF01648">
    <property type="entry name" value="ACPS"/>
    <property type="match status" value="1"/>
</dbReference>
<dbReference type="SUPFAM" id="SSF56214">
    <property type="entry name" value="4'-phosphopantetheinyl transferase"/>
    <property type="match status" value="2"/>
</dbReference>
<comment type="caution">
    <text evidence="4">The sequence shown here is derived from an EMBL/GenBank/DDBJ whole genome shotgun (WGS) entry which is preliminary data.</text>
</comment>
<dbReference type="InterPro" id="IPR037143">
    <property type="entry name" value="4-PPantetheinyl_Trfase_dom_sf"/>
</dbReference>
<keyword evidence="5" id="KW-1185">Reference proteome</keyword>
<keyword evidence="2 4" id="KW-0808">Transferase</keyword>